<comment type="cofactor">
    <cofactor evidence="2 10">
        <name>NAD(+)</name>
        <dbReference type="ChEBI" id="CHEBI:57540"/>
    </cofactor>
</comment>
<sequence length="327" mass="35770">MTNILVTGGAGYIGSHACKVLKAAGYTPVTFDNISTGWEEAVKFGPLEVGDLLDRARLDEVFTKWQPAAVMHFAALSQVGEAMREPGMYWRNNVSGSLNLIEATVAAGCKHFVFSSTCATFGDQDGVVLDENSAQMPLNAYGASKRAIEDMLKDFEFSHGLQSVIFRYFNVAGADPEGEVGEFHQPETHLIPLMLDAIEGKRGELTVFGTDYDTPDGTCIRDYVHVMDLVAAHVKGIEWLAADKGSRVFNLGTGTGFSVREVLTHSQSVTNRPVPHVEGPRRAGDAQCLVSGSSRAQSELGWKPTRSTLETMIKDAWRWHQNGHYDK</sequence>
<evidence type="ECO:0000256" key="10">
    <source>
        <dbReference type="RuleBase" id="RU366046"/>
    </source>
</evidence>
<comment type="caution">
    <text evidence="12">The sequence shown here is derived from an EMBL/GenBank/DDBJ whole genome shotgun (WGS) entry which is preliminary data.</text>
</comment>
<dbReference type="InterPro" id="IPR001509">
    <property type="entry name" value="Epimerase_deHydtase"/>
</dbReference>
<dbReference type="Proteomes" id="UP000606730">
    <property type="component" value="Unassembled WGS sequence"/>
</dbReference>
<dbReference type="Gene3D" id="3.40.50.720">
    <property type="entry name" value="NAD(P)-binding Rossmann-like Domain"/>
    <property type="match status" value="1"/>
</dbReference>
<reference evidence="12" key="1">
    <citation type="journal article" date="2014" name="Int. J. Syst. Evol. Microbiol.">
        <title>Complete genome sequence of Corynebacterium casei LMG S-19264T (=DSM 44701T), isolated from a smear-ripened cheese.</title>
        <authorList>
            <consortium name="US DOE Joint Genome Institute (JGI-PGF)"/>
            <person name="Walter F."/>
            <person name="Albersmeier A."/>
            <person name="Kalinowski J."/>
            <person name="Ruckert C."/>
        </authorList>
    </citation>
    <scope>NUCLEOTIDE SEQUENCE</scope>
    <source>
        <strain evidence="12">CGMCC 1.16012</strain>
    </source>
</reference>
<name>A0A917AJC7_9RHOB</name>
<evidence type="ECO:0000256" key="3">
    <source>
        <dbReference type="ARBA" id="ARBA00004947"/>
    </source>
</evidence>
<dbReference type="RefSeq" id="WP_095594406.1">
    <property type="nucleotide sequence ID" value="NZ_BMKN01000002.1"/>
</dbReference>
<evidence type="ECO:0000313" key="13">
    <source>
        <dbReference type="Proteomes" id="UP000606730"/>
    </source>
</evidence>
<dbReference type="AlphaFoldDB" id="A0A917AJC7"/>
<dbReference type="InterPro" id="IPR036291">
    <property type="entry name" value="NAD(P)-bd_dom_sf"/>
</dbReference>
<comment type="subunit">
    <text evidence="10">Homodimer.</text>
</comment>
<keyword evidence="13" id="KW-1185">Reference proteome</keyword>
<evidence type="ECO:0000256" key="2">
    <source>
        <dbReference type="ARBA" id="ARBA00001911"/>
    </source>
</evidence>
<dbReference type="PANTHER" id="PTHR43725">
    <property type="entry name" value="UDP-GLUCOSE 4-EPIMERASE"/>
    <property type="match status" value="1"/>
</dbReference>
<accession>A0A917AJC7</accession>
<feature type="domain" description="NAD-dependent epimerase/dehydratase" evidence="11">
    <location>
        <begin position="4"/>
        <end position="252"/>
    </location>
</feature>
<dbReference type="EMBL" id="BMKN01000002">
    <property type="protein sequence ID" value="GGE56376.1"/>
    <property type="molecule type" value="Genomic_DNA"/>
</dbReference>
<dbReference type="Pfam" id="PF01370">
    <property type="entry name" value="Epimerase"/>
    <property type="match status" value="1"/>
</dbReference>
<comment type="pathway">
    <text evidence="3 10">Carbohydrate metabolism; galactose metabolism.</text>
</comment>
<dbReference type="SUPFAM" id="SSF51735">
    <property type="entry name" value="NAD(P)-binding Rossmann-fold domains"/>
    <property type="match status" value="1"/>
</dbReference>
<evidence type="ECO:0000259" key="11">
    <source>
        <dbReference type="Pfam" id="PF01370"/>
    </source>
</evidence>
<proteinExistence type="inferred from homology"/>
<gene>
    <name evidence="12" type="ORF">GCM10011517_25110</name>
</gene>
<evidence type="ECO:0000256" key="4">
    <source>
        <dbReference type="ARBA" id="ARBA00007637"/>
    </source>
</evidence>
<dbReference type="NCBIfam" id="TIGR01179">
    <property type="entry name" value="galE"/>
    <property type="match status" value="1"/>
</dbReference>
<keyword evidence="8 10" id="KW-0413">Isomerase</keyword>
<comment type="catalytic activity">
    <reaction evidence="1 10">
        <text>UDP-alpha-D-glucose = UDP-alpha-D-galactose</text>
        <dbReference type="Rhea" id="RHEA:22168"/>
        <dbReference type="ChEBI" id="CHEBI:58885"/>
        <dbReference type="ChEBI" id="CHEBI:66914"/>
        <dbReference type="EC" id="5.1.3.2"/>
    </reaction>
</comment>
<dbReference type="CDD" id="cd05247">
    <property type="entry name" value="UDP_G4E_1_SDR_e"/>
    <property type="match status" value="1"/>
</dbReference>
<organism evidence="12 13">
    <name type="scientific">Actibacterium pelagium</name>
    <dbReference type="NCBI Taxonomy" id="2029103"/>
    <lineage>
        <taxon>Bacteria</taxon>
        <taxon>Pseudomonadati</taxon>
        <taxon>Pseudomonadota</taxon>
        <taxon>Alphaproteobacteria</taxon>
        <taxon>Rhodobacterales</taxon>
        <taxon>Roseobacteraceae</taxon>
        <taxon>Actibacterium</taxon>
    </lineage>
</organism>
<dbReference type="InterPro" id="IPR005886">
    <property type="entry name" value="UDP_G4E"/>
</dbReference>
<comment type="similarity">
    <text evidence="4 10">Belongs to the NAD(P)-dependent epimerase/dehydratase family.</text>
</comment>
<evidence type="ECO:0000256" key="7">
    <source>
        <dbReference type="ARBA" id="ARBA00023027"/>
    </source>
</evidence>
<dbReference type="GO" id="GO:0033499">
    <property type="term" value="P:galactose catabolic process via UDP-galactose, Leloir pathway"/>
    <property type="evidence" value="ECO:0007669"/>
    <property type="project" value="TreeGrafter"/>
</dbReference>
<dbReference type="PANTHER" id="PTHR43725:SF53">
    <property type="entry name" value="UDP-ARABINOSE 4-EPIMERASE 1"/>
    <property type="match status" value="1"/>
</dbReference>
<dbReference type="Gene3D" id="3.90.25.10">
    <property type="entry name" value="UDP-galactose 4-epimerase, domain 1"/>
    <property type="match status" value="1"/>
</dbReference>
<keyword evidence="7 10" id="KW-0520">NAD</keyword>
<dbReference type="EC" id="5.1.3.2" evidence="5 10"/>
<dbReference type="GO" id="GO:0003978">
    <property type="term" value="F:UDP-glucose 4-epimerase activity"/>
    <property type="evidence" value="ECO:0007669"/>
    <property type="project" value="UniProtKB-UniRule"/>
</dbReference>
<evidence type="ECO:0000256" key="9">
    <source>
        <dbReference type="ARBA" id="ARBA00023277"/>
    </source>
</evidence>
<reference evidence="12" key="2">
    <citation type="submission" date="2020-09" db="EMBL/GenBank/DDBJ databases">
        <authorList>
            <person name="Sun Q."/>
            <person name="Zhou Y."/>
        </authorList>
    </citation>
    <scope>NUCLEOTIDE SEQUENCE</scope>
    <source>
        <strain evidence="12">CGMCC 1.16012</strain>
    </source>
</reference>
<protein>
    <recommendedName>
        <fullName evidence="6 10">UDP-glucose 4-epimerase</fullName>
        <ecNumber evidence="5 10">5.1.3.2</ecNumber>
    </recommendedName>
</protein>
<dbReference type="OrthoDB" id="9801785at2"/>
<keyword evidence="9 10" id="KW-0119">Carbohydrate metabolism</keyword>
<evidence type="ECO:0000313" key="12">
    <source>
        <dbReference type="EMBL" id="GGE56376.1"/>
    </source>
</evidence>
<evidence type="ECO:0000256" key="8">
    <source>
        <dbReference type="ARBA" id="ARBA00023235"/>
    </source>
</evidence>
<evidence type="ECO:0000256" key="1">
    <source>
        <dbReference type="ARBA" id="ARBA00000083"/>
    </source>
</evidence>
<evidence type="ECO:0000256" key="5">
    <source>
        <dbReference type="ARBA" id="ARBA00013189"/>
    </source>
</evidence>
<evidence type="ECO:0000256" key="6">
    <source>
        <dbReference type="ARBA" id="ARBA00018569"/>
    </source>
</evidence>